<dbReference type="InterPro" id="IPR001623">
    <property type="entry name" value="DnaJ_domain"/>
</dbReference>
<feature type="signal peptide" evidence="1">
    <location>
        <begin position="1"/>
        <end position="18"/>
    </location>
</feature>
<dbReference type="EMBL" id="CZPT02000533">
    <property type="protein sequence ID" value="SCU66319.1"/>
    <property type="molecule type" value="Genomic_DNA"/>
</dbReference>
<dbReference type="Proteomes" id="UP000195570">
    <property type="component" value="Unassembled WGS sequence"/>
</dbReference>
<evidence type="ECO:0000256" key="1">
    <source>
        <dbReference type="SAM" id="SignalP"/>
    </source>
</evidence>
<proteinExistence type="predicted"/>
<gene>
    <name evidence="3" type="ORF">TEOVI_000483900</name>
</gene>
<comment type="caution">
    <text evidence="3">The sequence shown here is derived from an EMBL/GenBank/DDBJ whole genome shotgun (WGS) entry which is preliminary data.</text>
</comment>
<evidence type="ECO:0000313" key="3">
    <source>
        <dbReference type="EMBL" id="SCU66319.1"/>
    </source>
</evidence>
<dbReference type="Gene3D" id="1.10.287.110">
    <property type="entry name" value="DnaJ domain"/>
    <property type="match status" value="1"/>
</dbReference>
<organism evidence="3 4">
    <name type="scientific">Trypanosoma equiperdum</name>
    <dbReference type="NCBI Taxonomy" id="5694"/>
    <lineage>
        <taxon>Eukaryota</taxon>
        <taxon>Discoba</taxon>
        <taxon>Euglenozoa</taxon>
        <taxon>Kinetoplastea</taxon>
        <taxon>Metakinetoplastina</taxon>
        <taxon>Trypanosomatida</taxon>
        <taxon>Trypanosomatidae</taxon>
        <taxon>Trypanosoma</taxon>
    </lineage>
</organism>
<feature type="domain" description="J" evidence="2">
    <location>
        <begin position="15"/>
        <end position="83"/>
    </location>
</feature>
<keyword evidence="1" id="KW-0732">Signal</keyword>
<reference evidence="3" key="1">
    <citation type="submission" date="2016-09" db="EMBL/GenBank/DDBJ databases">
        <authorList>
            <person name="Hebert L."/>
            <person name="Moumen B."/>
        </authorList>
    </citation>
    <scope>NUCLEOTIDE SEQUENCE [LARGE SCALE GENOMIC DNA]</scope>
    <source>
        <strain evidence="3">OVI</strain>
    </source>
</reference>
<dbReference type="InterPro" id="IPR036869">
    <property type="entry name" value="J_dom_sf"/>
</dbReference>
<protein>
    <submittedName>
        <fullName evidence="3">Conserved protein</fullName>
    </submittedName>
</protein>
<evidence type="ECO:0000259" key="2">
    <source>
        <dbReference type="PROSITE" id="PS50076"/>
    </source>
</evidence>
<dbReference type="VEuPathDB" id="TriTrypDB:TEOVI_000483900"/>
<dbReference type="CDD" id="cd06257">
    <property type="entry name" value="DnaJ"/>
    <property type="match status" value="1"/>
</dbReference>
<dbReference type="Pfam" id="PF00226">
    <property type="entry name" value="DnaJ"/>
    <property type="match status" value="1"/>
</dbReference>
<dbReference type="SMART" id="SM00271">
    <property type="entry name" value="DnaJ"/>
    <property type="match status" value="1"/>
</dbReference>
<dbReference type="RefSeq" id="XP_067077776.1">
    <property type="nucleotide sequence ID" value="XM_067221675.1"/>
</dbReference>
<sequence length="843" mass="93236">MLSRSAWVFAMSPRAALTALGIQFTSNITQATVKKAYIAQTLRCHPDLNPEDPNATEKFRTISEALRVVLKSLEARRNATAPGEGAKTTVCPAFNDPEGAIETLRQAVAAYHRHREIMRSAAFVAGKNKSVPAERVNSFVDNSLEHVSFVCRSEAVAMQRVRRFCNELPEVLCGRSCALFEAVAFFNSRYVEATSQCVLRFSKNLPIIVSRVVKNRKKYVRYTQNKAISGFGTGSRPQRQRIEDMSMKPLVLVGALIFDQGGRCCPNAECSCSSEHSGSNYNLHNCNQSTCGAVCKEELKICDELKCVINPSDSIGDITENIGRWEAASFNRLQLELAMVDITSLISGILELNDHPLTMMNHLHLPKSTSERVSLTLQKLACGLCHHCGEHERGVTTDVEASGSHRCPEITTIADRINFCRHLAHTAASYIKGNIILVLDDHSSLVESANEVVVDEVGDITTGTKLNSVDCEKDYQVARHMSCCTAEMIQFSVSVKLSKDVEHFLDCVIAAMTRVSEEAESSVFTLPTLLELRERVVQEEFIPVGEGAGQLNADAVNEGVNCAEKYPAEAVAAAEGNLEGGSVETDSECRAANQLDFDSSRQLCEVEERCDAEYRYRGPIRCFPRIFSMDAQQELLFWKNVRKHRLYLARRAPAMNSVNIYYDCMPYDPHRHSLHHDLRRNKDELFAGWVGEAEEGVDDAVITKKELQSSAMFLEWLEDVAEQSSLNKECQRIVRESGIGYISRDPLLPLQHYLSFVKVFSAAATVRSIIESGASNDKGATSENPGLFIVVGTECDVRDGGRLLVPWWMDPLALLALLQCDDAQETRCLNGGAAASPSAAQTP</sequence>
<keyword evidence="4" id="KW-1185">Reference proteome</keyword>
<name>A0A1G4I3S7_TRYEQ</name>
<dbReference type="GeneID" id="92378779"/>
<feature type="chain" id="PRO_5009235164" evidence="1">
    <location>
        <begin position="19"/>
        <end position="843"/>
    </location>
</feature>
<dbReference type="SUPFAM" id="SSF46565">
    <property type="entry name" value="Chaperone J-domain"/>
    <property type="match status" value="1"/>
</dbReference>
<dbReference type="PROSITE" id="PS50076">
    <property type="entry name" value="DNAJ_2"/>
    <property type="match status" value="1"/>
</dbReference>
<dbReference type="AlphaFoldDB" id="A0A1G4I3S7"/>
<evidence type="ECO:0000313" key="4">
    <source>
        <dbReference type="Proteomes" id="UP000195570"/>
    </source>
</evidence>
<accession>A0A1G4I3S7</accession>